<comment type="catalytic activity">
    <reaction evidence="17">
        <text>L-arginyl-glycine(out) = L-arginyl-glycine(in)</text>
        <dbReference type="Rhea" id="RHEA:79391"/>
        <dbReference type="ChEBI" id="CHEBI:229955"/>
    </reaction>
</comment>
<dbReference type="Pfam" id="PF07690">
    <property type="entry name" value="MFS_1"/>
    <property type="match status" value="3"/>
</dbReference>
<evidence type="ECO:0000256" key="8">
    <source>
        <dbReference type="ARBA" id="ARBA00044876"/>
    </source>
</evidence>
<evidence type="ECO:0000313" key="27">
    <source>
        <dbReference type="EMBL" id="OQR97464.1"/>
    </source>
</evidence>
<comment type="catalytic activity">
    <reaction evidence="18">
        <text>L-histidyl-L-alpha-amino acid(out) = L-histidyl-L-alpha-amino acid(in)</text>
        <dbReference type="Rhea" id="RHEA:79379"/>
        <dbReference type="ChEBI" id="CHEBI:229964"/>
    </reaction>
</comment>
<feature type="transmembrane region" description="Helical" evidence="25">
    <location>
        <begin position="952"/>
        <end position="974"/>
    </location>
</feature>
<feature type="transmembrane region" description="Helical" evidence="25">
    <location>
        <begin position="53"/>
        <end position="77"/>
    </location>
</feature>
<dbReference type="AlphaFoldDB" id="A0A1V9ZHK1"/>
<comment type="catalytic activity">
    <reaction evidence="12">
        <text>L-lysyl-L-alpha-amino acid(out) = L-lysyl-L-alpha-amino acid(in)</text>
        <dbReference type="Rhea" id="RHEA:79387"/>
        <dbReference type="ChEBI" id="CHEBI:229965"/>
    </reaction>
</comment>
<comment type="caution">
    <text evidence="27">The sequence shown here is derived from an EMBL/GenBank/DDBJ whole genome shotgun (WGS) entry which is preliminary data.</text>
</comment>
<feature type="transmembrane region" description="Helical" evidence="25">
    <location>
        <begin position="226"/>
        <end position="244"/>
    </location>
</feature>
<feature type="domain" description="Major facilitator superfamily (MFS) profile" evidence="26">
    <location>
        <begin position="466"/>
        <end position="1045"/>
    </location>
</feature>
<gene>
    <name evidence="27" type="ORF">ACHHYP_20539</name>
</gene>
<feature type="transmembrane region" description="Helical" evidence="25">
    <location>
        <begin position="414"/>
        <end position="442"/>
    </location>
</feature>
<comment type="subunit">
    <text evidence="24">Homodimer. Interacts with lysosomal protein GLMP (via lumenal domain); the interaction starts while both proteins are still in the endoplasmic reticulum and is required for stabilization of MFSD1 in lysosomes but has no direct effect on its targeting to lysosomes or transporter activity.</text>
</comment>
<evidence type="ECO:0000256" key="19">
    <source>
        <dbReference type="ARBA" id="ARBA00044919"/>
    </source>
</evidence>
<comment type="subcellular location">
    <subcellularLocation>
        <location evidence="1">Lysosome membrane</location>
        <topology evidence="1">Multi-pass membrane protein</topology>
    </subcellularLocation>
</comment>
<evidence type="ECO:0000256" key="6">
    <source>
        <dbReference type="ARBA" id="ARBA00023136"/>
    </source>
</evidence>
<keyword evidence="3" id="KW-0813">Transport</keyword>
<evidence type="ECO:0000256" key="5">
    <source>
        <dbReference type="ARBA" id="ARBA00022989"/>
    </source>
</evidence>
<dbReference type="Proteomes" id="UP000243579">
    <property type="component" value="Unassembled WGS sequence"/>
</dbReference>
<dbReference type="PANTHER" id="PTHR23512:SF3">
    <property type="entry name" value="MAJOR FACILITATOR SUPERFAMILY DOMAIN-CONTAINING PROTEIN 1"/>
    <property type="match status" value="1"/>
</dbReference>
<evidence type="ECO:0000256" key="16">
    <source>
        <dbReference type="ARBA" id="ARBA00044900"/>
    </source>
</evidence>
<evidence type="ECO:0000256" key="3">
    <source>
        <dbReference type="ARBA" id="ARBA00022448"/>
    </source>
</evidence>
<comment type="catalytic activity">
    <reaction evidence="20">
        <text>L-lysyl-glycine(out) = L-lysyl-glycine(in)</text>
        <dbReference type="Rhea" id="RHEA:79407"/>
        <dbReference type="ChEBI" id="CHEBI:191202"/>
    </reaction>
</comment>
<feature type="transmembrane region" description="Helical" evidence="25">
    <location>
        <begin position="454"/>
        <end position="477"/>
    </location>
</feature>
<keyword evidence="5 25" id="KW-1133">Transmembrane helix</keyword>
<feature type="transmembrane region" description="Helical" evidence="25">
    <location>
        <begin position="489"/>
        <end position="508"/>
    </location>
</feature>
<feature type="transmembrane region" description="Helical" evidence="25">
    <location>
        <begin position="712"/>
        <end position="732"/>
    </location>
</feature>
<feature type="transmembrane region" description="Helical" evidence="25">
    <location>
        <begin position="84"/>
        <end position="109"/>
    </location>
</feature>
<evidence type="ECO:0000256" key="17">
    <source>
        <dbReference type="ARBA" id="ARBA00044903"/>
    </source>
</evidence>
<evidence type="ECO:0000256" key="7">
    <source>
        <dbReference type="ARBA" id="ARBA00023228"/>
    </source>
</evidence>
<evidence type="ECO:0000256" key="24">
    <source>
        <dbReference type="ARBA" id="ARBA00046376"/>
    </source>
</evidence>
<feature type="transmembrane region" description="Helical" evidence="25">
    <location>
        <begin position="589"/>
        <end position="609"/>
    </location>
</feature>
<dbReference type="InterPro" id="IPR011701">
    <property type="entry name" value="MFS"/>
</dbReference>
<evidence type="ECO:0000256" key="4">
    <source>
        <dbReference type="ARBA" id="ARBA00022692"/>
    </source>
</evidence>
<comment type="catalytic activity">
    <reaction evidence="13">
        <text>L-alpha-aminoacyl-L-lysine(out) = L-alpha-aminoacyl-L-lysine(in)</text>
        <dbReference type="Rhea" id="RHEA:79383"/>
        <dbReference type="ChEBI" id="CHEBI:229966"/>
    </reaction>
</comment>
<comment type="catalytic activity">
    <reaction evidence="15">
        <text>L-arginyl-L-alpha-amino acid(out) = L-arginyl-L-alpha-amino acid(in)</text>
        <dbReference type="Rhea" id="RHEA:79371"/>
        <dbReference type="ChEBI" id="CHEBI:84315"/>
    </reaction>
</comment>
<evidence type="ECO:0000256" key="1">
    <source>
        <dbReference type="ARBA" id="ARBA00004155"/>
    </source>
</evidence>
<comment type="function">
    <text evidence="23">Lysosomal dipeptide uniporter that selectively exports lysine, arginine or histidine-containing dipeptides with a net positive charge from the lysosome lumen into the cytosol. Could play a role in a specific type of protein O-glycosylation indirectly regulating macrophages migration and tissue invasion. Also essential for liver homeostasis.</text>
</comment>
<keyword evidence="7" id="KW-0458">Lysosome</keyword>
<protein>
    <recommendedName>
        <fullName evidence="21">Lysosomal dipeptide transporter MFSD1</fullName>
    </recommendedName>
    <alternativeName>
        <fullName evidence="22">Major facilitator superfamily domain-containing protein 1</fullName>
    </alternativeName>
</protein>
<comment type="catalytic activity">
    <reaction evidence="8">
        <text>L-lysyl-L-alanine(out) = L-lysyl-L-alanine(in)</text>
        <dbReference type="Rhea" id="RHEA:79399"/>
        <dbReference type="ChEBI" id="CHEBI:229954"/>
    </reaction>
</comment>
<evidence type="ECO:0000256" key="9">
    <source>
        <dbReference type="ARBA" id="ARBA00044878"/>
    </source>
</evidence>
<keyword evidence="4 25" id="KW-0812">Transmembrane</keyword>
<evidence type="ECO:0000256" key="11">
    <source>
        <dbReference type="ARBA" id="ARBA00044884"/>
    </source>
</evidence>
<evidence type="ECO:0000313" key="28">
    <source>
        <dbReference type="Proteomes" id="UP000243579"/>
    </source>
</evidence>
<sequence>MMEKSQLPMRWLVLVLSCTLMIGNYYCFDNPAALKSQLQQHFSGELPADRFEFLFNMLYTLYSIPNIILPFFGGFLVDRLGARLCLMMFATAITVGQIVFAFGCSISQFNIMLLGRVLFGLGGESLGVAQSTLVASWFKNKELARLGSVFNNELSPVLATDYNVSSALWMGVVMCGVSLIAALILIPIDKRADAAIARTKSFAAPVPAVKDAQGFSLRDIQQFKPLFWLLAIACMVVYGCVIPFNNVASSLLMERDFFRAPPYSCRRCGEGAYADQLNCSVIAPGCPPVPPYSWPLPSLSRNCTIKEAADQFHCTHTAPYVLETSINCDDDAWKRGPFSAVYCAKKSAAAAAAATPMSVPYLISAILSPFMGYAVDRVGFRAALALVASLLLTVVHVLLGLTRVSYWVPLVLQGVAYCVFAAALWPSIPCTSITFLMCAEWIPDVVDARMVGSAYGAITSIQNLGLALFPLLVAMVYGVDTQYIPSVEMLFVAFGALGSVAGVALNVLDYKNGSILNRSSAAAAGTFDAEHTEALLDPNQTEFNGPDASGRAAARALNIGNSYCYDNPSALKSQLQERFHAMPLHEYEMYFNLLYSVYSIPNIILPFFGGYLTDRFGPRRVLFTTTLLITLGQAVFAYGDQIESFGLMLVGRVVFGLGGESIWVAQATLLSYWFPSNQLAFTNGVLLCISKLAAAFNNAASPVVAQAFGLTTALWIGTALCGLSLIAMLVLGPIDAAAQAHMDHDVLTEAQLEEEIALKHQLRPSDACQFGLLYWLVALLFFVIYAIVGPFNNVAGSVFMERDYYKALPAECARCGAGQYVGDANCSSLPPGCPPSPPFAHPLPLLSLACSDHTDDIAACAVAPPYVTALDIHCDQAKWKLGPQTRKYCAVKAAAEQASAAPLSIAPLVIALTAPVFGYVVDRIGCRTWIALGSMVANFVSQYLLGFTSISLYVPVVLQAAALSIFTAAMWPALSCCVEPHHVGTAYGVASAFLNVGLAVVPMFVVVEFGVMHVYQPYLNVIFMVFAALGIGLAAMLTYVDVMHHNGRLHAQRMVPLASMTSHEVPLDPDERRELLEEAHLQYGTRAAT</sequence>
<dbReference type="OrthoDB" id="424834at2759"/>
<evidence type="ECO:0000256" key="14">
    <source>
        <dbReference type="ARBA" id="ARBA00044898"/>
    </source>
</evidence>
<feature type="transmembrane region" description="Helical" evidence="25">
    <location>
        <begin position="621"/>
        <end position="638"/>
    </location>
</feature>
<feature type="transmembrane region" description="Helical" evidence="25">
    <location>
        <begin position="928"/>
        <end position="946"/>
    </location>
</feature>
<dbReference type="PANTHER" id="PTHR23512">
    <property type="entry name" value="MAJOR FACILITATOR SUPERFAMILY DOMAIN-CONTAINING PROTEIN 1"/>
    <property type="match status" value="1"/>
</dbReference>
<evidence type="ECO:0000256" key="18">
    <source>
        <dbReference type="ARBA" id="ARBA00044912"/>
    </source>
</evidence>
<comment type="catalytic activity">
    <reaction evidence="14">
        <text>L-aspartyl-L-lysine(out) = L-aspartyl-L-lysine(in)</text>
        <dbReference type="Rhea" id="RHEA:79411"/>
        <dbReference type="ChEBI" id="CHEBI:229953"/>
    </reaction>
</comment>
<evidence type="ECO:0000259" key="26">
    <source>
        <dbReference type="PROSITE" id="PS50850"/>
    </source>
</evidence>
<evidence type="ECO:0000256" key="2">
    <source>
        <dbReference type="ARBA" id="ARBA00008335"/>
    </source>
</evidence>
<feature type="transmembrane region" description="Helical" evidence="25">
    <location>
        <begin position="650"/>
        <end position="674"/>
    </location>
</feature>
<evidence type="ECO:0000256" key="12">
    <source>
        <dbReference type="ARBA" id="ARBA00044891"/>
    </source>
</evidence>
<feature type="transmembrane region" description="Helical" evidence="25">
    <location>
        <begin position="167"/>
        <end position="188"/>
    </location>
</feature>
<evidence type="ECO:0000256" key="21">
    <source>
        <dbReference type="ARBA" id="ARBA00044985"/>
    </source>
</evidence>
<comment type="catalytic activity">
    <reaction evidence="19">
        <text>L-alanyl-L-lysine(out) = L-alanyl-L-lysine(in)</text>
        <dbReference type="Rhea" id="RHEA:79415"/>
        <dbReference type="ChEBI" id="CHEBI:192470"/>
    </reaction>
</comment>
<name>A0A1V9ZHK1_ACHHY</name>
<comment type="catalytic activity">
    <reaction evidence="9">
        <text>L-histidyl-glycine(out) = L-histidyl-glycine(in)</text>
        <dbReference type="Rhea" id="RHEA:79395"/>
        <dbReference type="ChEBI" id="CHEBI:229957"/>
    </reaction>
</comment>
<accession>A0A1V9ZHK1</accession>
<feature type="transmembrane region" description="Helical" evidence="25">
    <location>
        <begin position="1018"/>
        <end position="1040"/>
    </location>
</feature>
<evidence type="ECO:0000256" key="23">
    <source>
        <dbReference type="ARBA" id="ARBA00045709"/>
    </source>
</evidence>
<evidence type="ECO:0000256" key="25">
    <source>
        <dbReference type="SAM" id="Phobius"/>
    </source>
</evidence>
<evidence type="ECO:0000256" key="15">
    <source>
        <dbReference type="ARBA" id="ARBA00044899"/>
    </source>
</evidence>
<dbReference type="PROSITE" id="PS50850">
    <property type="entry name" value="MFS"/>
    <property type="match status" value="1"/>
</dbReference>
<evidence type="ECO:0000256" key="13">
    <source>
        <dbReference type="ARBA" id="ARBA00044893"/>
    </source>
</evidence>
<keyword evidence="28" id="KW-1185">Reference proteome</keyword>
<evidence type="ECO:0000256" key="20">
    <source>
        <dbReference type="ARBA" id="ARBA00044924"/>
    </source>
</evidence>
<dbReference type="STRING" id="1202772.A0A1V9ZHK1"/>
<dbReference type="InterPro" id="IPR052187">
    <property type="entry name" value="MFSD1"/>
</dbReference>
<feature type="transmembrane region" description="Helical" evidence="25">
    <location>
        <begin position="900"/>
        <end position="921"/>
    </location>
</feature>
<feature type="transmembrane region" description="Helical" evidence="25">
    <location>
        <begin position="772"/>
        <end position="791"/>
    </location>
</feature>
<dbReference type="Gene3D" id="1.20.1250.20">
    <property type="entry name" value="MFS general substrate transporter like domains"/>
    <property type="match status" value="4"/>
</dbReference>
<feature type="transmembrane region" description="Helical" evidence="25">
    <location>
        <begin position="358"/>
        <end position="375"/>
    </location>
</feature>
<comment type="catalytic activity">
    <reaction evidence="11">
        <text>L-alpha-aminoacyl-L-histidine(out) = L-alpha-aminoacyl-L-histidine(in)</text>
        <dbReference type="Rhea" id="RHEA:79375"/>
        <dbReference type="ChEBI" id="CHEBI:229967"/>
    </reaction>
</comment>
<organism evidence="27 28">
    <name type="scientific">Achlya hypogyna</name>
    <name type="common">Oomycete</name>
    <name type="synonym">Protoachlya hypogyna</name>
    <dbReference type="NCBI Taxonomy" id="1202772"/>
    <lineage>
        <taxon>Eukaryota</taxon>
        <taxon>Sar</taxon>
        <taxon>Stramenopiles</taxon>
        <taxon>Oomycota</taxon>
        <taxon>Saprolegniomycetes</taxon>
        <taxon>Saprolegniales</taxon>
        <taxon>Achlyaceae</taxon>
        <taxon>Achlya</taxon>
    </lineage>
</organism>
<proteinExistence type="inferred from homology"/>
<evidence type="ECO:0000256" key="22">
    <source>
        <dbReference type="ARBA" id="ARBA00045018"/>
    </source>
</evidence>
<dbReference type="InterPro" id="IPR036259">
    <property type="entry name" value="MFS_trans_sf"/>
</dbReference>
<comment type="catalytic activity">
    <reaction evidence="10">
        <text>L-alpha-aminoacyl-L-arginine(out) = L-alpha-aminoacyl-L-arginine(in)</text>
        <dbReference type="Rhea" id="RHEA:79367"/>
        <dbReference type="ChEBI" id="CHEBI:229968"/>
    </reaction>
</comment>
<feature type="transmembrane region" description="Helical" evidence="25">
    <location>
        <begin position="986"/>
        <end position="1006"/>
    </location>
</feature>
<feature type="transmembrane region" description="Helical" evidence="25">
    <location>
        <begin position="382"/>
        <end position="402"/>
    </location>
</feature>
<keyword evidence="6 25" id="KW-0472">Membrane</keyword>
<dbReference type="EMBL" id="JNBR01000106">
    <property type="protein sequence ID" value="OQR97464.1"/>
    <property type="molecule type" value="Genomic_DNA"/>
</dbReference>
<evidence type="ECO:0000256" key="10">
    <source>
        <dbReference type="ARBA" id="ARBA00044881"/>
    </source>
</evidence>
<comment type="similarity">
    <text evidence="2">Belongs to the major facilitator superfamily.</text>
</comment>
<dbReference type="GO" id="GO:0022857">
    <property type="term" value="F:transmembrane transporter activity"/>
    <property type="evidence" value="ECO:0007669"/>
    <property type="project" value="InterPro"/>
</dbReference>
<dbReference type="InterPro" id="IPR020846">
    <property type="entry name" value="MFS_dom"/>
</dbReference>
<comment type="catalytic activity">
    <reaction evidence="16">
        <text>L-lysyl-L-lysine(out) = L-lysyl-L-lysine(in)</text>
        <dbReference type="Rhea" id="RHEA:79403"/>
        <dbReference type="ChEBI" id="CHEBI:229956"/>
    </reaction>
</comment>
<dbReference type="SUPFAM" id="SSF103473">
    <property type="entry name" value="MFS general substrate transporter"/>
    <property type="match status" value="4"/>
</dbReference>
<reference evidence="27 28" key="1">
    <citation type="journal article" date="2014" name="Genome Biol. Evol.">
        <title>The secreted proteins of Achlya hypogyna and Thraustotheca clavata identify the ancestral oomycete secretome and reveal gene acquisitions by horizontal gene transfer.</title>
        <authorList>
            <person name="Misner I."/>
            <person name="Blouin N."/>
            <person name="Leonard G."/>
            <person name="Richards T.A."/>
            <person name="Lane C.E."/>
        </authorList>
    </citation>
    <scope>NUCLEOTIDE SEQUENCE [LARGE SCALE GENOMIC DNA]</scope>
    <source>
        <strain evidence="27 28">ATCC 48635</strain>
    </source>
</reference>
<dbReference type="GO" id="GO:0005765">
    <property type="term" value="C:lysosomal membrane"/>
    <property type="evidence" value="ECO:0007669"/>
    <property type="project" value="UniProtKB-SubCell"/>
</dbReference>